<sequence length="195" mass="21401">MTTTIPWEPPLASTELDHLVGALDRLRTTFRWKADGLDSAGLAQHVGASALTLGGLLKHLAAVEDTTFSWKLAGQHPGPMWDPASWAENETEILSAVHDTPEQLYAAWDDAVARSRARLDAALAEGGLDQDVNDGDDRGNHASLRRLLFDLIEEYGRHTGHADLLREVVDGRVGEDPPNDWRPVSGSPLTWIRRS</sequence>
<dbReference type="Proteomes" id="UP000565724">
    <property type="component" value="Unassembled WGS sequence"/>
</dbReference>
<dbReference type="AlphaFoldDB" id="A0A7Y6DUV4"/>
<proteinExistence type="predicted"/>
<dbReference type="Gene3D" id="1.20.120.450">
    <property type="entry name" value="dinb family like domain"/>
    <property type="match status" value="1"/>
</dbReference>
<reference evidence="1 2" key="1">
    <citation type="submission" date="2020-05" db="EMBL/GenBank/DDBJ databases">
        <title>Genome Sequencing of Type Strains.</title>
        <authorList>
            <person name="Lemaire J.F."/>
            <person name="Inderbitzin P."/>
            <person name="Gregorio O.A."/>
            <person name="Collins S.B."/>
            <person name="Wespe N."/>
            <person name="Knight-Connoni V."/>
        </authorList>
    </citation>
    <scope>NUCLEOTIDE SEQUENCE [LARGE SCALE GENOMIC DNA]</scope>
    <source>
        <strain evidence="1 2">ATCC 25174</strain>
    </source>
</reference>
<dbReference type="RefSeq" id="WP_175345714.1">
    <property type="nucleotide sequence ID" value="NZ_JABMCI010000035.1"/>
</dbReference>
<keyword evidence="2" id="KW-1185">Reference proteome</keyword>
<dbReference type="InterPro" id="IPR007061">
    <property type="entry name" value="MST-like"/>
</dbReference>
<dbReference type="EMBL" id="JABMCI010000035">
    <property type="protein sequence ID" value="NUU15801.1"/>
    <property type="molecule type" value="Genomic_DNA"/>
</dbReference>
<name>A0A7Y6DUV4_9CELL</name>
<evidence type="ECO:0000313" key="1">
    <source>
        <dbReference type="EMBL" id="NUU15801.1"/>
    </source>
</evidence>
<gene>
    <name evidence="1" type="ORF">HP550_00865</name>
</gene>
<organism evidence="1 2">
    <name type="scientific">Cellulomonas humilata</name>
    <dbReference type="NCBI Taxonomy" id="144055"/>
    <lineage>
        <taxon>Bacteria</taxon>
        <taxon>Bacillati</taxon>
        <taxon>Actinomycetota</taxon>
        <taxon>Actinomycetes</taxon>
        <taxon>Micrococcales</taxon>
        <taxon>Cellulomonadaceae</taxon>
        <taxon>Cellulomonas</taxon>
    </lineage>
</organism>
<dbReference type="InterPro" id="IPR034660">
    <property type="entry name" value="DinB/YfiT-like"/>
</dbReference>
<dbReference type="SUPFAM" id="SSF109854">
    <property type="entry name" value="DinB/YfiT-like putative metalloenzymes"/>
    <property type="match status" value="1"/>
</dbReference>
<accession>A0A7Y6DUV4</accession>
<comment type="caution">
    <text evidence="1">The sequence shown here is derived from an EMBL/GenBank/DDBJ whole genome shotgun (WGS) entry which is preliminary data.</text>
</comment>
<protein>
    <submittedName>
        <fullName evidence="1">DUF664 domain-containing protein</fullName>
    </submittedName>
</protein>
<dbReference type="Pfam" id="PF04978">
    <property type="entry name" value="MST"/>
    <property type="match status" value="1"/>
</dbReference>
<evidence type="ECO:0000313" key="2">
    <source>
        <dbReference type="Proteomes" id="UP000565724"/>
    </source>
</evidence>